<dbReference type="Pfam" id="PF15552">
    <property type="entry name" value="DUF4657"/>
    <property type="match status" value="1"/>
</dbReference>
<dbReference type="Proteomes" id="UP000265300">
    <property type="component" value="Unplaced"/>
</dbReference>
<dbReference type="RefSeq" id="XP_007450656.1">
    <property type="nucleotide sequence ID" value="XM_007450594.1"/>
</dbReference>
<feature type="region of interest" description="Disordered" evidence="1">
    <location>
        <begin position="132"/>
        <end position="176"/>
    </location>
</feature>
<dbReference type="FunCoup" id="A0A340WPF6">
    <property type="interactions" value="90"/>
</dbReference>
<feature type="region of interest" description="Disordered" evidence="1">
    <location>
        <begin position="85"/>
        <end position="110"/>
    </location>
</feature>
<dbReference type="STRING" id="118797.A0A340WPF6"/>
<dbReference type="InParanoid" id="A0A340WPF6"/>
<proteinExistence type="predicted"/>
<dbReference type="OrthoDB" id="9943553at2759"/>
<feature type="region of interest" description="Disordered" evidence="1">
    <location>
        <begin position="382"/>
        <end position="495"/>
    </location>
</feature>
<dbReference type="PANTHER" id="PTHR37336:SF1">
    <property type="entry name" value="SIMILAR TO 9930012K11RIK PROTEIN"/>
    <property type="match status" value="1"/>
</dbReference>
<reference evidence="4" key="1">
    <citation type="submission" date="2025-08" db="UniProtKB">
        <authorList>
            <consortium name="RefSeq"/>
        </authorList>
    </citation>
    <scope>IDENTIFICATION</scope>
</reference>
<name>A0A340WPF6_LIPVE</name>
<evidence type="ECO:0000259" key="2">
    <source>
        <dbReference type="Pfam" id="PF15552"/>
    </source>
</evidence>
<feature type="region of interest" description="Disordered" evidence="1">
    <location>
        <begin position="229"/>
        <end position="291"/>
    </location>
</feature>
<feature type="compositionally biased region" description="Polar residues" evidence="1">
    <location>
        <begin position="136"/>
        <end position="146"/>
    </location>
</feature>
<dbReference type="PANTHER" id="PTHR37336">
    <property type="entry name" value="SIMILAR TO 9930012K11RIK PROTEIN"/>
    <property type="match status" value="1"/>
</dbReference>
<protein>
    <submittedName>
        <fullName evidence="4">Uncharacterized protein C8orf58 homolog</fullName>
    </submittedName>
</protein>
<sequence>MLGRRRVFAVEPLGGRDGAGEDLARGCVVPGVTSTYRRIPDAAPGWSADSCKGHGRLRAPGRQVPLLKLASQDSGVEMAVGDRSLATSPGLSQDSLNSEPTRNAEPLALGAMEPPSRLSRLLASRKLEQVLERSRQLPTSSASFSHYRSPKPPSNPEYEMPLFGAGGQEATKAESDLEAGLEEAEVGGLGPEAWACLPGQGLRYLEHLCLVLEQMARLQQLCLQLQTQRAPGDPKEEEPALAPSPPPSHAPGSEVHGRWERLSQTEETGASTASPPKVGVPSASPSRLSEALAEPAHTFPSSQGHRRDLSHWNKVKVLLNRIRWRSPRPAEAAAPPDGSAPRIASRDLPERPPGQTLQKTFMPSLVVKKQRAKNLTVGWGAFRRPSASSPLPWPRGCEGRASKMNRARNGPSPPSACKFRLPGNGLGPGGGREEEKPRAFVLPRWPGRGPPRDTRRRRLMRREPRAGERGSKRAGAQPDSRSAGPRSCLPTRPSG</sequence>
<keyword evidence="3" id="KW-1185">Reference proteome</keyword>
<evidence type="ECO:0000313" key="4">
    <source>
        <dbReference type="RefSeq" id="XP_007450656.1"/>
    </source>
</evidence>
<feature type="compositionally biased region" description="Basic and acidic residues" evidence="1">
    <location>
        <begin position="461"/>
        <end position="471"/>
    </location>
</feature>
<dbReference type="AlphaFoldDB" id="A0A340WPF6"/>
<feature type="region of interest" description="Disordered" evidence="1">
    <location>
        <begin position="328"/>
        <end position="359"/>
    </location>
</feature>
<dbReference type="GeneID" id="103075421"/>
<feature type="compositionally biased region" description="Polar residues" evidence="1">
    <location>
        <begin position="85"/>
        <end position="101"/>
    </location>
</feature>
<dbReference type="CTD" id="120497151"/>
<accession>A0A340WPF6</accession>
<organism evidence="3 4">
    <name type="scientific">Lipotes vexillifer</name>
    <name type="common">Yangtze river dolphin</name>
    <dbReference type="NCBI Taxonomy" id="118797"/>
    <lineage>
        <taxon>Eukaryota</taxon>
        <taxon>Metazoa</taxon>
        <taxon>Chordata</taxon>
        <taxon>Craniata</taxon>
        <taxon>Vertebrata</taxon>
        <taxon>Euteleostomi</taxon>
        <taxon>Mammalia</taxon>
        <taxon>Eutheria</taxon>
        <taxon>Laurasiatheria</taxon>
        <taxon>Artiodactyla</taxon>
        <taxon>Whippomorpha</taxon>
        <taxon>Cetacea</taxon>
        <taxon>Odontoceti</taxon>
        <taxon>Lipotidae</taxon>
        <taxon>Lipotes</taxon>
    </lineage>
</organism>
<evidence type="ECO:0000256" key="1">
    <source>
        <dbReference type="SAM" id="MobiDB-lite"/>
    </source>
</evidence>
<dbReference type="InterPro" id="IPR027958">
    <property type="entry name" value="DUF4657"/>
</dbReference>
<gene>
    <name evidence="4" type="primary">LOC103075421</name>
</gene>
<feature type="compositionally biased region" description="Polar residues" evidence="1">
    <location>
        <begin position="265"/>
        <end position="274"/>
    </location>
</feature>
<feature type="compositionally biased region" description="Basic and acidic residues" evidence="1">
    <location>
        <begin position="255"/>
        <end position="264"/>
    </location>
</feature>
<evidence type="ECO:0000313" key="3">
    <source>
        <dbReference type="Proteomes" id="UP000265300"/>
    </source>
</evidence>
<feature type="domain" description="DUF4657" evidence="2">
    <location>
        <begin position="78"/>
        <end position="377"/>
    </location>
</feature>
<dbReference type="KEGG" id="lve:103075421"/>